<dbReference type="CDD" id="cd02440">
    <property type="entry name" value="AdoMet_MTases"/>
    <property type="match status" value="1"/>
</dbReference>
<dbReference type="PANTHER" id="PTHR43591:SF10">
    <property type="entry name" value="ABC TRANSMEMBRANE TYPE-1 DOMAIN-CONTAINING PROTEIN-RELATED"/>
    <property type="match status" value="1"/>
</dbReference>
<protein>
    <submittedName>
        <fullName evidence="2">Methyltransferase domain-containing protein</fullName>
    </submittedName>
</protein>
<dbReference type="GO" id="GO:0008168">
    <property type="term" value="F:methyltransferase activity"/>
    <property type="evidence" value="ECO:0007669"/>
    <property type="project" value="UniProtKB-KW"/>
</dbReference>
<evidence type="ECO:0000313" key="3">
    <source>
        <dbReference type="Proteomes" id="UP000250140"/>
    </source>
</evidence>
<dbReference type="AlphaFoldDB" id="A0A8E2ERR5"/>
<dbReference type="PANTHER" id="PTHR43591">
    <property type="entry name" value="METHYLTRANSFERASE"/>
    <property type="match status" value="1"/>
</dbReference>
<dbReference type="Proteomes" id="UP000250140">
    <property type="component" value="Unassembled WGS sequence"/>
</dbReference>
<keyword evidence="2" id="KW-0489">Methyltransferase</keyword>
<feature type="compositionally biased region" description="Polar residues" evidence="1">
    <location>
        <begin position="1"/>
        <end position="18"/>
    </location>
</feature>
<dbReference type="Gene3D" id="3.40.50.150">
    <property type="entry name" value="Vaccinia Virus protein VP39"/>
    <property type="match status" value="1"/>
</dbReference>
<keyword evidence="2" id="KW-0808">Transferase</keyword>
<dbReference type="EMBL" id="KV750723">
    <property type="protein sequence ID" value="OCL03488.1"/>
    <property type="molecule type" value="Genomic_DNA"/>
</dbReference>
<evidence type="ECO:0000256" key="1">
    <source>
        <dbReference type="SAM" id="MobiDB-lite"/>
    </source>
</evidence>
<sequence>MEEPTTSEAAPQNDTQGSPEPDSQDIVEPASTEEDSTYGEDEFRSYATSLSSSVEKYQWEHGRRFHAYREGSYQFPNDEKEQDRLDLFHHLFTIALGDKLHLAPIPSSKSIRILDIGTGTGIWAMEMGEKYPDAEVIGNDFSPIQPRWVPPNVEFEVDDCESPWPERLPFDFIHSRYMAGSIQDWPKLIRQCYENTAPNGWVEFQDFDLRNYSEDNSIDAENKVLELYNLLIDGCEKAGRTACPGPRLENWVEEAGFRNVRHETFRLPLGPWPKDPRMKNIGALNLMQFLDGLEAFTIGLFTRMHGWSPERVQVFLKDVRQDAKRRSVHMMHTFHVVYAQRINEATQ</sequence>
<dbReference type="InterPro" id="IPR029063">
    <property type="entry name" value="SAM-dependent_MTases_sf"/>
</dbReference>
<reference evidence="2 3" key="1">
    <citation type="journal article" date="2016" name="Nat. Commun.">
        <title>Ectomycorrhizal ecology is imprinted in the genome of the dominant symbiotic fungus Cenococcum geophilum.</title>
        <authorList>
            <consortium name="DOE Joint Genome Institute"/>
            <person name="Peter M."/>
            <person name="Kohler A."/>
            <person name="Ohm R.A."/>
            <person name="Kuo A."/>
            <person name="Krutzmann J."/>
            <person name="Morin E."/>
            <person name="Arend M."/>
            <person name="Barry K.W."/>
            <person name="Binder M."/>
            <person name="Choi C."/>
            <person name="Clum A."/>
            <person name="Copeland A."/>
            <person name="Grisel N."/>
            <person name="Haridas S."/>
            <person name="Kipfer T."/>
            <person name="LaButti K."/>
            <person name="Lindquist E."/>
            <person name="Lipzen A."/>
            <person name="Maire R."/>
            <person name="Meier B."/>
            <person name="Mihaltcheva S."/>
            <person name="Molinier V."/>
            <person name="Murat C."/>
            <person name="Poggeler S."/>
            <person name="Quandt C.A."/>
            <person name="Sperisen C."/>
            <person name="Tritt A."/>
            <person name="Tisserant E."/>
            <person name="Crous P.W."/>
            <person name="Henrissat B."/>
            <person name="Nehls U."/>
            <person name="Egli S."/>
            <person name="Spatafora J.W."/>
            <person name="Grigoriev I.V."/>
            <person name="Martin F.M."/>
        </authorList>
    </citation>
    <scope>NUCLEOTIDE SEQUENCE [LARGE SCALE GENOMIC DNA]</scope>
    <source>
        <strain evidence="2 3">CBS 207.34</strain>
    </source>
</reference>
<name>A0A8E2ERR5_9PEZI</name>
<accession>A0A8E2ERR5</accession>
<feature type="region of interest" description="Disordered" evidence="1">
    <location>
        <begin position="1"/>
        <end position="40"/>
    </location>
</feature>
<keyword evidence="3" id="KW-1185">Reference proteome</keyword>
<organism evidence="2 3">
    <name type="scientific">Glonium stellatum</name>
    <dbReference type="NCBI Taxonomy" id="574774"/>
    <lineage>
        <taxon>Eukaryota</taxon>
        <taxon>Fungi</taxon>
        <taxon>Dikarya</taxon>
        <taxon>Ascomycota</taxon>
        <taxon>Pezizomycotina</taxon>
        <taxon>Dothideomycetes</taxon>
        <taxon>Pleosporomycetidae</taxon>
        <taxon>Gloniales</taxon>
        <taxon>Gloniaceae</taxon>
        <taxon>Glonium</taxon>
    </lineage>
</organism>
<dbReference type="SUPFAM" id="SSF53335">
    <property type="entry name" value="S-adenosyl-L-methionine-dependent methyltransferases"/>
    <property type="match status" value="1"/>
</dbReference>
<evidence type="ECO:0000313" key="2">
    <source>
        <dbReference type="EMBL" id="OCL03488.1"/>
    </source>
</evidence>
<feature type="compositionally biased region" description="Acidic residues" evidence="1">
    <location>
        <begin position="31"/>
        <end position="40"/>
    </location>
</feature>
<gene>
    <name evidence="2" type="ORF">AOQ84DRAFT_392259</name>
</gene>
<proteinExistence type="predicted"/>
<dbReference type="GO" id="GO:0032259">
    <property type="term" value="P:methylation"/>
    <property type="evidence" value="ECO:0007669"/>
    <property type="project" value="UniProtKB-KW"/>
</dbReference>
<dbReference type="OrthoDB" id="2013972at2759"/>
<dbReference type="Pfam" id="PF13489">
    <property type="entry name" value="Methyltransf_23"/>
    <property type="match status" value="1"/>
</dbReference>